<dbReference type="SUPFAM" id="SSF48371">
    <property type="entry name" value="ARM repeat"/>
    <property type="match status" value="1"/>
</dbReference>
<evidence type="ECO:0000313" key="3">
    <source>
        <dbReference type="EMBL" id="MCP2728355.1"/>
    </source>
</evidence>
<accession>A0AAE3KLB0</accession>
<gene>
    <name evidence="3" type="ORF">NJ959_07685</name>
</gene>
<proteinExistence type="predicted"/>
<dbReference type="InterPro" id="IPR016024">
    <property type="entry name" value="ARM-type_fold"/>
</dbReference>
<dbReference type="AlphaFoldDB" id="A0AAE3KLB0"/>
<dbReference type="EMBL" id="JAMZMM010000050">
    <property type="protein sequence ID" value="MCP2728355.1"/>
    <property type="molecule type" value="Genomic_DNA"/>
</dbReference>
<keyword evidence="4" id="KW-1185">Reference proteome</keyword>
<feature type="domain" description="Novel STAND NTPase 3" evidence="2">
    <location>
        <begin position="122"/>
        <end position="197"/>
    </location>
</feature>
<evidence type="ECO:0000313" key="4">
    <source>
        <dbReference type="Proteomes" id="UP001204953"/>
    </source>
</evidence>
<feature type="region of interest" description="Disordered" evidence="1">
    <location>
        <begin position="1"/>
        <end position="40"/>
    </location>
</feature>
<dbReference type="RefSeq" id="WP_254011152.1">
    <property type="nucleotide sequence ID" value="NZ_JAMZMM010000050.1"/>
</dbReference>
<dbReference type="Proteomes" id="UP001204953">
    <property type="component" value="Unassembled WGS sequence"/>
</dbReference>
<feature type="compositionally biased region" description="Basic and acidic residues" evidence="1">
    <location>
        <begin position="1"/>
        <end position="23"/>
    </location>
</feature>
<comment type="caution">
    <text evidence="3">The sequence shown here is derived from an EMBL/GenBank/DDBJ whole genome shotgun (WGS) entry which is preliminary data.</text>
</comment>
<protein>
    <recommendedName>
        <fullName evidence="2">Novel STAND NTPase 3 domain-containing protein</fullName>
    </recommendedName>
</protein>
<evidence type="ECO:0000259" key="2">
    <source>
        <dbReference type="Pfam" id="PF20720"/>
    </source>
</evidence>
<name>A0AAE3KLB0_9CYAN</name>
<organism evidence="3 4">
    <name type="scientific">Limnofasciculus baicalensis BBK-W-15</name>
    <dbReference type="NCBI Taxonomy" id="2699891"/>
    <lineage>
        <taxon>Bacteria</taxon>
        <taxon>Bacillati</taxon>
        <taxon>Cyanobacteriota</taxon>
        <taxon>Cyanophyceae</taxon>
        <taxon>Coleofasciculales</taxon>
        <taxon>Coleofasciculaceae</taxon>
        <taxon>Limnofasciculus</taxon>
        <taxon>Limnofasciculus baicalensis</taxon>
    </lineage>
</organism>
<dbReference type="Pfam" id="PF20720">
    <property type="entry name" value="nSTAND3"/>
    <property type="match status" value="1"/>
</dbReference>
<evidence type="ECO:0000256" key="1">
    <source>
        <dbReference type="SAM" id="MobiDB-lite"/>
    </source>
</evidence>
<dbReference type="InterPro" id="IPR049050">
    <property type="entry name" value="nSTAND3"/>
</dbReference>
<sequence length="781" mass="89844">MSDNPEIKSPDQDQHDRDPKPSNEKQNQSPKNEEHHRHSSKNNFFKNFLGKDISDNLGGVNIFNITDNRSGGAYFADQVDVVGDVVGVNQTKWNTGSTKHNFLNYVAGQISNEQITKISSVYIQPDSYAQAQRILKEKHILILWGDSKFGKRTTAIHLLLSVLQTEEIFVIDPSLQDFSSFPSETNQRYLASDRSGKLNSYTLNGLSQQLKKQDSYLIITVDSLMRLSQDDLSEYIVKFHHLPTSEALLEKHLEWYLKDQVQLNSNYDPIQEDSVRELLTHKLLPGDIDKLAQLLAKVTINELDLEQALASFDVHVQEKVESWFGEHQNLTQRVFIIALAVLNGGAYQNVLKASQDLESVINPPPEKDKEKEDISKSEPLFNTPRSQLVKAVGAKLVQSSEETEFGNSPVERIEFDNDKWQFAVLSYMWQEYDRLREPLLEWLYKLGFHDNWDVRVRVAYAVGELSKYAFSFVCEKVLLPWGKSDQQYVRALVARSLISPVSEGNLAPQVLGLLNYWRTLDNRYLSWTAIYAYWAYGKFFPDIALRKLLEIATFEEESEDNQKSEELSWLFFNTAALAVDTLFWAGQYFAVLETLQVWTANPQTKNGLTLFSKILGVGDNDKSQNNFDPPKDAENKKLTRIFGLFVFVFFICESKTSTDSYQKELPTLLWLIIEETRRSKEDTNTEQVALYEDIITCLIQRVLNEKDAREAMLDTIKNWLDLVEENRQLYPVVGMLIFRLFEQGNQRERGRILHKLEQWTSLGKSIAASKILLKIKQDLNV</sequence>
<reference evidence="3" key="1">
    <citation type="submission" date="2022-06" db="EMBL/GenBank/DDBJ databases">
        <title>New cyanobacteria of genus Symplocastrum in benthos of Lake Baikal.</title>
        <authorList>
            <person name="Sorokovikova E."/>
            <person name="Tikhonova I."/>
            <person name="Krasnopeev A."/>
            <person name="Evseev P."/>
            <person name="Gladkikh A."/>
            <person name="Belykh O."/>
        </authorList>
    </citation>
    <scope>NUCLEOTIDE SEQUENCE</scope>
    <source>
        <strain evidence="3">BBK-W-15</strain>
    </source>
</reference>